<dbReference type="InterPro" id="IPR001173">
    <property type="entry name" value="Glyco_trans_2-like"/>
</dbReference>
<dbReference type="Gene3D" id="3.90.550.10">
    <property type="entry name" value="Spore Coat Polysaccharide Biosynthesis Protein SpsA, Chain A"/>
    <property type="match status" value="1"/>
</dbReference>
<accession>A0A317F1H3</accession>
<gene>
    <name evidence="2" type="ORF">DF947_08030</name>
</gene>
<dbReference type="Pfam" id="PF00535">
    <property type="entry name" value="Glycos_transf_2"/>
    <property type="match status" value="1"/>
</dbReference>
<protein>
    <submittedName>
        <fullName evidence="2">Glycosyltransferase family 2 protein</fullName>
    </submittedName>
</protein>
<evidence type="ECO:0000259" key="1">
    <source>
        <dbReference type="Pfam" id="PF00535"/>
    </source>
</evidence>
<dbReference type="InterPro" id="IPR029044">
    <property type="entry name" value="Nucleotide-diphossugar_trans"/>
</dbReference>
<dbReference type="OrthoDB" id="9771846at2"/>
<dbReference type="Proteomes" id="UP000245391">
    <property type="component" value="Unassembled WGS sequence"/>
</dbReference>
<proteinExistence type="predicted"/>
<sequence length="273" mass="31473">MANYTGSIVLFKNEKATLGKAIKSYLDATKGNSSKLYLIDNSPTDDLKDLATESNIIYVHNPGNPGFGSAHNLAIQRAIDSNSKYHFIINPDIQFNEGVVLEMVRYMELDPKIGMLMPKVLNSDGSIQFLPKLLPSMFWIFRRKLKKIDLSSKKFIDNYELRRVPESKIYNSPILSGCFTLLSLNAIKDVGAYDDKFFMYFEDFDLSRRMHAKYKTIYYPKVAVYHGYEGGANKSIKLFVIFLKSMITYFDKWGWIFDSKRKEINHKALAQFK</sequence>
<dbReference type="SUPFAM" id="SSF53448">
    <property type="entry name" value="Nucleotide-diphospho-sugar transferases"/>
    <property type="match status" value="1"/>
</dbReference>
<evidence type="ECO:0000313" key="3">
    <source>
        <dbReference type="Proteomes" id="UP000245391"/>
    </source>
</evidence>
<evidence type="ECO:0000313" key="2">
    <source>
        <dbReference type="EMBL" id="PWS33004.1"/>
    </source>
</evidence>
<comment type="caution">
    <text evidence="2">The sequence shown here is derived from an EMBL/GenBank/DDBJ whole genome shotgun (WGS) entry which is preliminary data.</text>
</comment>
<dbReference type="PANTHER" id="PTHR43179:SF10">
    <property type="entry name" value="GLYCOSYL TRANSFERASE"/>
    <property type="match status" value="1"/>
</dbReference>
<name>A0A317F1H3_9SPHI</name>
<keyword evidence="2" id="KW-0808">Transferase</keyword>
<dbReference type="PANTHER" id="PTHR43179">
    <property type="entry name" value="RHAMNOSYLTRANSFERASE WBBL"/>
    <property type="match status" value="1"/>
</dbReference>
<feature type="domain" description="Glycosyltransferase 2-like" evidence="1">
    <location>
        <begin position="8"/>
        <end position="135"/>
    </location>
</feature>
<reference evidence="3" key="1">
    <citation type="submission" date="2018-05" db="EMBL/GenBank/DDBJ databases">
        <title>Pedobacter paludis sp. nov., isolated from wetland soil.</title>
        <authorList>
            <person name="Zhang Y."/>
        </authorList>
    </citation>
    <scope>NUCLEOTIDE SEQUENCE [LARGE SCALE GENOMIC DNA]</scope>
    <source>
        <strain evidence="3">R-8</strain>
    </source>
</reference>
<organism evidence="2 3">
    <name type="scientific">Pedobacter paludis</name>
    <dbReference type="NCBI Taxonomy" id="2203212"/>
    <lineage>
        <taxon>Bacteria</taxon>
        <taxon>Pseudomonadati</taxon>
        <taxon>Bacteroidota</taxon>
        <taxon>Sphingobacteriia</taxon>
        <taxon>Sphingobacteriales</taxon>
        <taxon>Sphingobacteriaceae</taxon>
        <taxon>Pedobacter</taxon>
    </lineage>
</organism>
<keyword evidence="3" id="KW-1185">Reference proteome</keyword>
<dbReference type="EMBL" id="QGNY01000002">
    <property type="protein sequence ID" value="PWS33004.1"/>
    <property type="molecule type" value="Genomic_DNA"/>
</dbReference>
<dbReference type="RefSeq" id="WP_109929165.1">
    <property type="nucleotide sequence ID" value="NZ_QGNY01000002.1"/>
</dbReference>
<dbReference type="GO" id="GO:0016740">
    <property type="term" value="F:transferase activity"/>
    <property type="evidence" value="ECO:0007669"/>
    <property type="project" value="UniProtKB-KW"/>
</dbReference>
<dbReference type="AlphaFoldDB" id="A0A317F1H3"/>